<dbReference type="Proteomes" id="UP001549307">
    <property type="component" value="Unassembled WGS sequence"/>
</dbReference>
<sequence>MVQDASSPTQEERAGRAAVDPVGKHRAAGANREADSNQSGTPWGLARYVLAATLARSADGGAVVAIVLLATTSGAPGWLAGILGACITAPHLFGPLVARRLDTARDGRTVIAWACVVHGATLAAAVLLFPMTPPLVPGLLLIASGLVGPLLTGGISSRLAAIAGPAKTSQRRAQGWDVATYGIGGTIGPSLVAAVSAWANPATAALILAGATFMAAAVVRLLPYTSPATVAAEVPRPGRTLLMMISNGPLRRTLYMTVVVALAVAALPITAVASTGELGVAPATAGILTAAYGLGGLLGSAGVMIRPLRTDADPLMTWLAAAVGIALCGAAIAGTFPTAVAAFAGAGVLNSYFFAATLAARSEYSPPAARGQVFVWIGALKITAGSAGTALAGALIAPITRFPLYLSAGLIVLAVVMSVVDRHHN</sequence>
<feature type="transmembrane region" description="Helical" evidence="7">
    <location>
        <begin position="253"/>
        <end position="274"/>
    </location>
</feature>
<evidence type="ECO:0000313" key="9">
    <source>
        <dbReference type="Proteomes" id="UP001549307"/>
    </source>
</evidence>
<keyword evidence="2" id="KW-1003">Cell membrane</keyword>
<dbReference type="PANTHER" id="PTHR23513">
    <property type="entry name" value="INTEGRAL MEMBRANE EFFLUX PROTEIN-RELATED"/>
    <property type="match status" value="1"/>
</dbReference>
<evidence type="ECO:0000256" key="6">
    <source>
        <dbReference type="SAM" id="MobiDB-lite"/>
    </source>
</evidence>
<gene>
    <name evidence="8" type="ORF">ABIE37_000293</name>
</gene>
<evidence type="ECO:0000256" key="5">
    <source>
        <dbReference type="ARBA" id="ARBA00023136"/>
    </source>
</evidence>
<name>A0ABV2P198_9MICC</name>
<keyword evidence="5 7" id="KW-0472">Membrane</keyword>
<keyword evidence="3 7" id="KW-0812">Transmembrane</keyword>
<keyword evidence="9" id="KW-1185">Reference proteome</keyword>
<dbReference type="InterPro" id="IPR036259">
    <property type="entry name" value="MFS_trans_sf"/>
</dbReference>
<evidence type="ECO:0000256" key="1">
    <source>
        <dbReference type="ARBA" id="ARBA00004651"/>
    </source>
</evidence>
<feature type="transmembrane region" description="Helical" evidence="7">
    <location>
        <begin position="402"/>
        <end position="420"/>
    </location>
</feature>
<evidence type="ECO:0000256" key="3">
    <source>
        <dbReference type="ARBA" id="ARBA00022692"/>
    </source>
</evidence>
<feature type="transmembrane region" description="Helical" evidence="7">
    <location>
        <begin position="339"/>
        <end position="361"/>
    </location>
</feature>
<evidence type="ECO:0000256" key="2">
    <source>
        <dbReference type="ARBA" id="ARBA00022475"/>
    </source>
</evidence>
<evidence type="ECO:0000313" key="8">
    <source>
        <dbReference type="EMBL" id="MET4538538.1"/>
    </source>
</evidence>
<dbReference type="EMBL" id="JBEPSN010000001">
    <property type="protein sequence ID" value="MET4538538.1"/>
    <property type="molecule type" value="Genomic_DNA"/>
</dbReference>
<feature type="transmembrane region" description="Helical" evidence="7">
    <location>
        <begin position="77"/>
        <end position="98"/>
    </location>
</feature>
<comment type="caution">
    <text evidence="8">The sequence shown here is derived from an EMBL/GenBank/DDBJ whole genome shotgun (WGS) entry which is preliminary data.</text>
</comment>
<feature type="region of interest" description="Disordered" evidence="6">
    <location>
        <begin position="1"/>
        <end position="39"/>
    </location>
</feature>
<feature type="transmembrane region" description="Helical" evidence="7">
    <location>
        <begin position="280"/>
        <end position="303"/>
    </location>
</feature>
<evidence type="ECO:0000256" key="7">
    <source>
        <dbReference type="SAM" id="Phobius"/>
    </source>
</evidence>
<dbReference type="Gene3D" id="1.20.1250.20">
    <property type="entry name" value="MFS general substrate transporter like domains"/>
    <property type="match status" value="1"/>
</dbReference>
<feature type="transmembrane region" description="Helical" evidence="7">
    <location>
        <begin position="315"/>
        <end position="333"/>
    </location>
</feature>
<feature type="transmembrane region" description="Helical" evidence="7">
    <location>
        <begin position="48"/>
        <end position="71"/>
    </location>
</feature>
<dbReference type="SUPFAM" id="SSF103473">
    <property type="entry name" value="MFS general substrate transporter"/>
    <property type="match status" value="1"/>
</dbReference>
<feature type="transmembrane region" description="Helical" evidence="7">
    <location>
        <begin position="204"/>
        <end position="222"/>
    </location>
</feature>
<organism evidence="8 9">
    <name type="scientific">Arthrobacter bambusae</name>
    <dbReference type="NCBI Taxonomy" id="1338426"/>
    <lineage>
        <taxon>Bacteria</taxon>
        <taxon>Bacillati</taxon>
        <taxon>Actinomycetota</taxon>
        <taxon>Actinomycetes</taxon>
        <taxon>Micrococcales</taxon>
        <taxon>Micrococcaceae</taxon>
        <taxon>Arthrobacter</taxon>
    </lineage>
</organism>
<protein>
    <submittedName>
        <fullName evidence="8">MFS family permease</fullName>
    </submittedName>
</protein>
<evidence type="ECO:0000256" key="4">
    <source>
        <dbReference type="ARBA" id="ARBA00022989"/>
    </source>
</evidence>
<comment type="subcellular location">
    <subcellularLocation>
        <location evidence="1">Cell membrane</location>
        <topology evidence="1">Multi-pass membrane protein</topology>
    </subcellularLocation>
</comment>
<keyword evidence="4 7" id="KW-1133">Transmembrane helix</keyword>
<reference evidence="8 9" key="1">
    <citation type="submission" date="2024-06" db="EMBL/GenBank/DDBJ databases">
        <title>Sorghum-associated microbial communities from plants grown in Nebraska, USA.</title>
        <authorList>
            <person name="Schachtman D."/>
        </authorList>
    </citation>
    <scope>NUCLEOTIDE SEQUENCE [LARGE SCALE GENOMIC DNA]</scope>
    <source>
        <strain evidence="8 9">3552</strain>
    </source>
</reference>
<feature type="transmembrane region" description="Helical" evidence="7">
    <location>
        <begin position="135"/>
        <end position="157"/>
    </location>
</feature>
<feature type="transmembrane region" description="Helical" evidence="7">
    <location>
        <begin position="373"/>
        <end position="396"/>
    </location>
</feature>
<proteinExistence type="predicted"/>
<feature type="transmembrane region" description="Helical" evidence="7">
    <location>
        <begin position="110"/>
        <end position="129"/>
    </location>
</feature>
<feature type="transmembrane region" description="Helical" evidence="7">
    <location>
        <begin position="178"/>
        <end position="198"/>
    </location>
</feature>
<accession>A0ABV2P198</accession>
<dbReference type="PANTHER" id="PTHR23513:SF11">
    <property type="entry name" value="STAPHYLOFERRIN A TRANSPORTER"/>
    <property type="match status" value="1"/>
</dbReference>